<sequence length="274" mass="30404">MYLHLVISILYISAPYHKCQNATKAKHTVQIGGSLPDASNNTLTTNNQANSGSVTIPGLVSIASLKTIIAGIMTETRRPVVVNNIKDYVTVDNSDRLCAFEKHNFRSEFGLGRKLKNEIVGALNKFRKEAKGGNMNCLLWSEKLASKASIKAKTCTYDHKNKASVMAMVFEKELGDSLAELAVRRWREEKTIFSYGIECRDIGGCQFQQIVWANSKEVGCAAERCADMTYLVCFFDPPGNVRDELPYLTGEPCTKCSAPQGSTPRCNKDKLCEW</sequence>
<keyword evidence="3" id="KW-1185">Reference proteome</keyword>
<dbReference type="HOGENOM" id="CLU_1016661_0_0_1"/>
<gene>
    <name evidence="2" type="ORF">LOTGIDRAFT_162767</name>
</gene>
<accession>V4BU06</accession>
<evidence type="ECO:0000313" key="3">
    <source>
        <dbReference type="Proteomes" id="UP000030746"/>
    </source>
</evidence>
<dbReference type="Gene3D" id="3.40.33.10">
    <property type="entry name" value="CAP"/>
    <property type="match status" value="1"/>
</dbReference>
<dbReference type="EMBL" id="KB202094">
    <property type="protein sequence ID" value="ESO92459.1"/>
    <property type="molecule type" value="Genomic_DNA"/>
</dbReference>
<name>V4BU06_LOTGI</name>
<dbReference type="Proteomes" id="UP000030746">
    <property type="component" value="Unassembled WGS sequence"/>
</dbReference>
<protein>
    <recommendedName>
        <fullName evidence="1">SCP domain-containing protein</fullName>
    </recommendedName>
</protein>
<dbReference type="KEGG" id="lgi:LOTGIDRAFT_162767"/>
<dbReference type="PRINTS" id="PR00837">
    <property type="entry name" value="V5TPXLIKE"/>
</dbReference>
<dbReference type="AlphaFoldDB" id="V4BU06"/>
<dbReference type="SMART" id="SM00198">
    <property type="entry name" value="SCP"/>
    <property type="match status" value="1"/>
</dbReference>
<dbReference type="STRING" id="225164.V4BU06"/>
<dbReference type="SUPFAM" id="SSF55797">
    <property type="entry name" value="PR-1-like"/>
    <property type="match status" value="1"/>
</dbReference>
<dbReference type="CTD" id="20239112"/>
<organism evidence="2 3">
    <name type="scientific">Lottia gigantea</name>
    <name type="common">Giant owl limpet</name>
    <dbReference type="NCBI Taxonomy" id="225164"/>
    <lineage>
        <taxon>Eukaryota</taxon>
        <taxon>Metazoa</taxon>
        <taxon>Spiralia</taxon>
        <taxon>Lophotrochozoa</taxon>
        <taxon>Mollusca</taxon>
        <taxon>Gastropoda</taxon>
        <taxon>Patellogastropoda</taxon>
        <taxon>Lottioidea</taxon>
        <taxon>Lottiidae</taxon>
        <taxon>Lottia</taxon>
    </lineage>
</organism>
<feature type="domain" description="SCP" evidence="1">
    <location>
        <begin position="114"/>
        <end position="243"/>
    </location>
</feature>
<dbReference type="GeneID" id="20239112"/>
<proteinExistence type="predicted"/>
<evidence type="ECO:0000259" key="1">
    <source>
        <dbReference type="SMART" id="SM00198"/>
    </source>
</evidence>
<dbReference type="CDD" id="cd05380">
    <property type="entry name" value="CAP_euk"/>
    <property type="match status" value="1"/>
</dbReference>
<dbReference type="PANTHER" id="PTHR10334">
    <property type="entry name" value="CYSTEINE-RICH SECRETORY PROTEIN-RELATED"/>
    <property type="match status" value="1"/>
</dbReference>
<dbReference type="InterPro" id="IPR035940">
    <property type="entry name" value="CAP_sf"/>
</dbReference>
<dbReference type="OMA" id="HASFRWW"/>
<dbReference type="RefSeq" id="XP_009057010.1">
    <property type="nucleotide sequence ID" value="XM_009058762.1"/>
</dbReference>
<dbReference type="InterPro" id="IPR014044">
    <property type="entry name" value="CAP_dom"/>
</dbReference>
<dbReference type="OrthoDB" id="6092981at2759"/>
<dbReference type="Pfam" id="PF00188">
    <property type="entry name" value="CAP"/>
    <property type="match status" value="1"/>
</dbReference>
<evidence type="ECO:0000313" key="2">
    <source>
        <dbReference type="EMBL" id="ESO92459.1"/>
    </source>
</evidence>
<reference evidence="2 3" key="1">
    <citation type="journal article" date="2013" name="Nature">
        <title>Insights into bilaterian evolution from three spiralian genomes.</title>
        <authorList>
            <person name="Simakov O."/>
            <person name="Marletaz F."/>
            <person name="Cho S.J."/>
            <person name="Edsinger-Gonzales E."/>
            <person name="Havlak P."/>
            <person name="Hellsten U."/>
            <person name="Kuo D.H."/>
            <person name="Larsson T."/>
            <person name="Lv J."/>
            <person name="Arendt D."/>
            <person name="Savage R."/>
            <person name="Osoegawa K."/>
            <person name="de Jong P."/>
            <person name="Grimwood J."/>
            <person name="Chapman J.A."/>
            <person name="Shapiro H."/>
            <person name="Aerts A."/>
            <person name="Otillar R.P."/>
            <person name="Terry A.Y."/>
            <person name="Boore J.L."/>
            <person name="Grigoriev I.V."/>
            <person name="Lindberg D.R."/>
            <person name="Seaver E.C."/>
            <person name="Weisblat D.A."/>
            <person name="Putnam N.H."/>
            <person name="Rokhsar D.S."/>
        </authorList>
    </citation>
    <scope>NUCLEOTIDE SEQUENCE [LARGE SCALE GENOMIC DNA]</scope>
</reference>
<dbReference type="InterPro" id="IPR001283">
    <property type="entry name" value="CRISP-related"/>
</dbReference>